<reference evidence="2" key="1">
    <citation type="submission" date="2023-11" db="EMBL/GenBank/DDBJ databases">
        <title>The genome sequences of three competitors of mushroom-forming fungi.</title>
        <authorList>
            <person name="Beijen E."/>
            <person name="Ohm R.A."/>
        </authorList>
    </citation>
    <scope>NUCLEOTIDE SEQUENCE</scope>
    <source>
        <strain evidence="2">CBS 100526</strain>
    </source>
</reference>
<sequence length="174" mass="19445">MDDGIDQETLRLMVALELQDSHAMMKGKQREGDPPPDAEIAAWLYEQQLRALEASYADHDLNNGEEAPADPFTTATRASRTKDSRPAIHTDQARQVIKAKKLGQAEEAREANQFEEPKKGRCIICKEEILFAETLKCPDGHMYCHGCNEERFQLAILDGLFPPLDAVAKQPPSV</sequence>
<dbReference type="RefSeq" id="XP_062758993.1">
    <property type="nucleotide sequence ID" value="XM_062896285.1"/>
</dbReference>
<keyword evidence="3" id="KW-1185">Reference proteome</keyword>
<name>A0AAE1IL82_9HYPO</name>
<dbReference type="GeneID" id="87916190"/>
<dbReference type="SUPFAM" id="SSF57850">
    <property type="entry name" value="RING/U-box"/>
    <property type="match status" value="1"/>
</dbReference>
<proteinExistence type="predicted"/>
<dbReference type="Proteomes" id="UP001273209">
    <property type="component" value="Unassembled WGS sequence"/>
</dbReference>
<evidence type="ECO:0000313" key="2">
    <source>
        <dbReference type="EMBL" id="KAK4082325.1"/>
    </source>
</evidence>
<feature type="region of interest" description="Disordered" evidence="1">
    <location>
        <begin position="61"/>
        <end position="88"/>
    </location>
</feature>
<comment type="caution">
    <text evidence="2">The sequence shown here is derived from an EMBL/GenBank/DDBJ whole genome shotgun (WGS) entry which is preliminary data.</text>
</comment>
<evidence type="ECO:0000256" key="1">
    <source>
        <dbReference type="SAM" id="MobiDB-lite"/>
    </source>
</evidence>
<dbReference type="EMBL" id="JAWRVG010000005">
    <property type="protein sequence ID" value="KAK4082325.1"/>
    <property type="molecule type" value="Genomic_DNA"/>
</dbReference>
<evidence type="ECO:0000313" key="3">
    <source>
        <dbReference type="Proteomes" id="UP001273209"/>
    </source>
</evidence>
<gene>
    <name evidence="2" type="ORF">Triagg1_2137</name>
</gene>
<evidence type="ECO:0008006" key="4">
    <source>
        <dbReference type="Google" id="ProtNLM"/>
    </source>
</evidence>
<accession>A0AAE1IL82</accession>
<protein>
    <recommendedName>
        <fullName evidence="4">IBR domain-containing protein</fullName>
    </recommendedName>
</protein>
<dbReference type="AlphaFoldDB" id="A0AAE1IL82"/>
<organism evidence="2 3">
    <name type="scientific">Trichoderma aggressivum f. europaeum</name>
    <dbReference type="NCBI Taxonomy" id="173218"/>
    <lineage>
        <taxon>Eukaryota</taxon>
        <taxon>Fungi</taxon>
        <taxon>Dikarya</taxon>
        <taxon>Ascomycota</taxon>
        <taxon>Pezizomycotina</taxon>
        <taxon>Sordariomycetes</taxon>
        <taxon>Hypocreomycetidae</taxon>
        <taxon>Hypocreales</taxon>
        <taxon>Hypocreaceae</taxon>
        <taxon>Trichoderma</taxon>
    </lineage>
</organism>